<name>A0A9D2HEP4_9FIRM</name>
<keyword evidence="1" id="KW-0479">Metal-binding</keyword>
<dbReference type="SMART" id="SM01007">
    <property type="entry name" value="Aldolase_II"/>
    <property type="match status" value="1"/>
</dbReference>
<evidence type="ECO:0000259" key="3">
    <source>
        <dbReference type="SMART" id="SM01007"/>
    </source>
</evidence>
<gene>
    <name evidence="4" type="ORF">IAA07_00560</name>
</gene>
<organism evidence="4 5">
    <name type="scientific">Candidatus Lachnoclostridium stercoravium</name>
    <dbReference type="NCBI Taxonomy" id="2838633"/>
    <lineage>
        <taxon>Bacteria</taxon>
        <taxon>Bacillati</taxon>
        <taxon>Bacillota</taxon>
        <taxon>Clostridia</taxon>
        <taxon>Lachnospirales</taxon>
        <taxon>Lachnospiraceae</taxon>
    </lineage>
</organism>
<dbReference type="Gene3D" id="3.40.225.10">
    <property type="entry name" value="Class II aldolase/adducin N-terminal domain"/>
    <property type="match status" value="1"/>
</dbReference>
<reference evidence="4" key="1">
    <citation type="journal article" date="2021" name="PeerJ">
        <title>Extensive microbial diversity within the chicken gut microbiome revealed by metagenomics and culture.</title>
        <authorList>
            <person name="Gilroy R."/>
            <person name="Ravi A."/>
            <person name="Getino M."/>
            <person name="Pursley I."/>
            <person name="Horton D.L."/>
            <person name="Alikhan N.F."/>
            <person name="Baker D."/>
            <person name="Gharbi K."/>
            <person name="Hall N."/>
            <person name="Watson M."/>
            <person name="Adriaenssens E.M."/>
            <person name="Foster-Nyarko E."/>
            <person name="Jarju S."/>
            <person name="Secka A."/>
            <person name="Antonio M."/>
            <person name="Oren A."/>
            <person name="Chaudhuri R.R."/>
            <person name="La Ragione R."/>
            <person name="Hildebrand F."/>
            <person name="Pallen M.J."/>
        </authorList>
    </citation>
    <scope>NUCLEOTIDE SEQUENCE</scope>
    <source>
        <strain evidence="4">CHK178-16964</strain>
    </source>
</reference>
<protein>
    <submittedName>
        <fullName evidence="4">Class II aldolase/adducin family protein</fullName>
    </submittedName>
</protein>
<accession>A0A9D2HEP4</accession>
<evidence type="ECO:0000313" key="5">
    <source>
        <dbReference type="Proteomes" id="UP000823900"/>
    </source>
</evidence>
<dbReference type="GO" id="GO:0016832">
    <property type="term" value="F:aldehyde-lyase activity"/>
    <property type="evidence" value="ECO:0007669"/>
    <property type="project" value="TreeGrafter"/>
</dbReference>
<keyword evidence="2" id="KW-0456">Lyase</keyword>
<dbReference type="SUPFAM" id="SSF53639">
    <property type="entry name" value="AraD/HMP-PK domain-like"/>
    <property type="match status" value="1"/>
</dbReference>
<proteinExistence type="predicted"/>
<dbReference type="Pfam" id="PF00596">
    <property type="entry name" value="Aldolase_II"/>
    <property type="match status" value="1"/>
</dbReference>
<evidence type="ECO:0000256" key="1">
    <source>
        <dbReference type="ARBA" id="ARBA00022723"/>
    </source>
</evidence>
<evidence type="ECO:0000313" key="4">
    <source>
        <dbReference type="EMBL" id="HJA70056.1"/>
    </source>
</evidence>
<evidence type="ECO:0000256" key="2">
    <source>
        <dbReference type="ARBA" id="ARBA00023239"/>
    </source>
</evidence>
<dbReference type="InterPro" id="IPR050197">
    <property type="entry name" value="Aldolase_class_II_sugar_metab"/>
</dbReference>
<dbReference type="EMBL" id="DWZA01000004">
    <property type="protein sequence ID" value="HJA70056.1"/>
    <property type="molecule type" value="Genomic_DNA"/>
</dbReference>
<dbReference type="PANTHER" id="PTHR22789">
    <property type="entry name" value="FUCULOSE PHOSPHATE ALDOLASE"/>
    <property type="match status" value="1"/>
</dbReference>
<dbReference type="GO" id="GO:0005829">
    <property type="term" value="C:cytosol"/>
    <property type="evidence" value="ECO:0007669"/>
    <property type="project" value="TreeGrafter"/>
</dbReference>
<dbReference type="InterPro" id="IPR001303">
    <property type="entry name" value="Aldolase_II/adducin_N"/>
</dbReference>
<feature type="domain" description="Class II aldolase/adducin N-terminal" evidence="3">
    <location>
        <begin position="11"/>
        <end position="189"/>
    </location>
</feature>
<dbReference type="GO" id="GO:0019323">
    <property type="term" value="P:pentose catabolic process"/>
    <property type="evidence" value="ECO:0007669"/>
    <property type="project" value="TreeGrafter"/>
</dbReference>
<dbReference type="Proteomes" id="UP000823900">
    <property type="component" value="Unassembled WGS sequence"/>
</dbReference>
<comment type="caution">
    <text evidence="4">The sequence shown here is derived from an EMBL/GenBank/DDBJ whole genome shotgun (WGS) entry which is preliminary data.</text>
</comment>
<reference evidence="4" key="2">
    <citation type="submission" date="2021-04" db="EMBL/GenBank/DDBJ databases">
        <authorList>
            <person name="Gilroy R."/>
        </authorList>
    </citation>
    <scope>NUCLEOTIDE SEQUENCE</scope>
    <source>
        <strain evidence="4">CHK178-16964</strain>
    </source>
</reference>
<dbReference type="PANTHER" id="PTHR22789:SF0">
    <property type="entry name" value="3-OXO-TETRONATE 4-PHOSPHATE DECARBOXYLASE-RELATED"/>
    <property type="match status" value="1"/>
</dbReference>
<sequence length="215" mass="23617">MDKRNADKKLELLIEVSRRAYEKGFTSGSGGNVSIRDGDIFYISSTGTCLGNLHKDSFTCMDLDGNILSGPKPSKEFTLHMECYKRRQEVQCIFHLHPIYTIAAGCREGIDPSCGLPVYTPGYALRVNAIPVIPYFRPGSQELAKETAKVLETCDSALLKNHGVIVVGQQPESVFGLIEEIEENAHIALLLGDSGNPMTESQIREIRDWGGANGK</sequence>
<dbReference type="AlphaFoldDB" id="A0A9D2HEP4"/>
<dbReference type="GO" id="GO:0046872">
    <property type="term" value="F:metal ion binding"/>
    <property type="evidence" value="ECO:0007669"/>
    <property type="project" value="UniProtKB-KW"/>
</dbReference>
<dbReference type="InterPro" id="IPR036409">
    <property type="entry name" value="Aldolase_II/adducin_N_sf"/>
</dbReference>